<dbReference type="NCBIfam" id="NF006681">
    <property type="entry name" value="PRK09229.1-2"/>
    <property type="match status" value="1"/>
</dbReference>
<name>A0A545U4P5_9GAMM</name>
<dbReference type="Proteomes" id="UP000315439">
    <property type="component" value="Unassembled WGS sequence"/>
</dbReference>
<dbReference type="PANTHER" id="PTHR11271:SF48">
    <property type="entry name" value="AMIDOHYDROLASE-RELATED DOMAIN-CONTAINING PROTEIN"/>
    <property type="match status" value="1"/>
</dbReference>
<evidence type="ECO:0000313" key="6">
    <source>
        <dbReference type="EMBL" id="TQV84447.1"/>
    </source>
</evidence>
<dbReference type="PANTHER" id="PTHR11271">
    <property type="entry name" value="GUANINE DEAMINASE"/>
    <property type="match status" value="1"/>
</dbReference>
<dbReference type="Gene3D" id="2.30.40.10">
    <property type="entry name" value="Urease, subunit C, domain 1"/>
    <property type="match status" value="1"/>
</dbReference>
<proteinExistence type="predicted"/>
<dbReference type="NCBIfam" id="NF006684">
    <property type="entry name" value="PRK09229.1-5"/>
    <property type="match status" value="1"/>
</dbReference>
<keyword evidence="7" id="KW-1185">Reference proteome</keyword>
<dbReference type="InterPro" id="IPR032466">
    <property type="entry name" value="Metal_Hydrolase"/>
</dbReference>
<gene>
    <name evidence="6" type="ORF">FLL46_22790</name>
</gene>
<evidence type="ECO:0000259" key="5">
    <source>
        <dbReference type="Pfam" id="PF01979"/>
    </source>
</evidence>
<feature type="domain" description="Amidohydrolase-related" evidence="5">
    <location>
        <begin position="46"/>
        <end position="429"/>
    </location>
</feature>
<dbReference type="GO" id="GO:0046872">
    <property type="term" value="F:metal ion binding"/>
    <property type="evidence" value="ECO:0007669"/>
    <property type="project" value="UniProtKB-KW"/>
</dbReference>
<dbReference type="Pfam" id="PF01979">
    <property type="entry name" value="Amidohydro_1"/>
    <property type="match status" value="1"/>
</dbReference>
<dbReference type="InterPro" id="IPR010252">
    <property type="entry name" value="HutF"/>
</dbReference>
<dbReference type="SUPFAM" id="SSF51338">
    <property type="entry name" value="Composite domain of metallo-dependent hydrolases"/>
    <property type="match status" value="1"/>
</dbReference>
<dbReference type="EC" id="3.5.3.13" evidence="6"/>
<dbReference type="SUPFAM" id="SSF51556">
    <property type="entry name" value="Metallo-dependent hydrolases"/>
    <property type="match status" value="1"/>
</dbReference>
<dbReference type="GO" id="GO:0050416">
    <property type="term" value="F:formimidoylglutamate deiminase activity"/>
    <property type="evidence" value="ECO:0007669"/>
    <property type="project" value="UniProtKB-EC"/>
</dbReference>
<dbReference type="InterPro" id="IPR051607">
    <property type="entry name" value="Metallo-dep_hydrolases"/>
</dbReference>
<dbReference type="EMBL" id="VIKS01000014">
    <property type="protein sequence ID" value="TQV84447.1"/>
    <property type="molecule type" value="Genomic_DNA"/>
</dbReference>
<evidence type="ECO:0000256" key="3">
    <source>
        <dbReference type="ARBA" id="ARBA00022801"/>
    </source>
</evidence>
<comment type="caution">
    <text evidence="6">The sequence shown here is derived from an EMBL/GenBank/DDBJ whole genome shotgun (WGS) entry which is preliminary data.</text>
</comment>
<evidence type="ECO:0000256" key="1">
    <source>
        <dbReference type="ARBA" id="ARBA00001947"/>
    </source>
</evidence>
<comment type="cofactor">
    <cofactor evidence="1">
        <name>Zn(2+)</name>
        <dbReference type="ChEBI" id="CHEBI:29105"/>
    </cofactor>
</comment>
<keyword evidence="3 6" id="KW-0378">Hydrolase</keyword>
<evidence type="ECO:0000256" key="2">
    <source>
        <dbReference type="ARBA" id="ARBA00022723"/>
    </source>
</evidence>
<evidence type="ECO:0000313" key="7">
    <source>
        <dbReference type="Proteomes" id="UP000315439"/>
    </source>
</evidence>
<dbReference type="AlphaFoldDB" id="A0A545U4P5"/>
<sequence>MKLYAEMVLIGNQWQQNKTLSIGEQGTILSIDDGLLSGAEKVSGALVPGMVNCHSHAFQRAFAGFSEYRASQLDSFWSWRDIMYRFVAKMTPEDAHKVAKYLYLEMLKAGYTCVAEFHYLHHQVGGKFYDDPAEMSHQVINAAKETGLAITHLPVLYTYAGFGKQAPSEAQMRFIHQLDEYCQLLTEINSAYQQESTIGLGIAPHSLRAVSEEQLSEIVPFIRNINPGAPVHIHIAEQLQEVEDSLAFYGKRPVEWLLDNHSVDKNWCLIHATHLTDQEVANLSKSGAVAGICPTTEANLGDGIFPTKSFLEQGGKFAIGSDSHIAVNVADEIRTLEYGQRLTTHQRAVLTSQSCASVGQNLYCHAAKQGALTVNQNVGEIKVGNRADIVVLDRNHPSLYLKQDNFILDAAIFACAELPVNDVMVAGQWKIRNKNHHDEENIRLDYFEVMKKLTA</sequence>
<accession>A0A545U4P5</accession>
<dbReference type="GO" id="GO:0019239">
    <property type="term" value="F:deaminase activity"/>
    <property type="evidence" value="ECO:0007669"/>
    <property type="project" value="TreeGrafter"/>
</dbReference>
<dbReference type="NCBIfam" id="TIGR02022">
    <property type="entry name" value="hutF"/>
    <property type="match status" value="1"/>
</dbReference>
<dbReference type="RefSeq" id="WP_142934074.1">
    <property type="nucleotide sequence ID" value="NZ_ML660170.1"/>
</dbReference>
<reference evidence="6 7" key="1">
    <citation type="submission" date="2019-07" db="EMBL/GenBank/DDBJ databases">
        <title>Draft genome for Aliikangiella sp. M105.</title>
        <authorList>
            <person name="Wang G."/>
        </authorList>
    </citation>
    <scope>NUCLEOTIDE SEQUENCE [LARGE SCALE GENOMIC DNA]</scope>
    <source>
        <strain evidence="6 7">M105</strain>
    </source>
</reference>
<organism evidence="6 7">
    <name type="scientific">Aliikangiella coralliicola</name>
    <dbReference type="NCBI Taxonomy" id="2592383"/>
    <lineage>
        <taxon>Bacteria</taxon>
        <taxon>Pseudomonadati</taxon>
        <taxon>Pseudomonadota</taxon>
        <taxon>Gammaproteobacteria</taxon>
        <taxon>Oceanospirillales</taxon>
        <taxon>Pleioneaceae</taxon>
        <taxon>Aliikangiella</taxon>
    </lineage>
</organism>
<dbReference type="InterPro" id="IPR011059">
    <property type="entry name" value="Metal-dep_hydrolase_composite"/>
</dbReference>
<protein>
    <submittedName>
        <fullName evidence="6">Formimidoylglutamate deiminase</fullName>
        <ecNumber evidence="6">3.5.3.13</ecNumber>
    </submittedName>
</protein>
<evidence type="ECO:0000256" key="4">
    <source>
        <dbReference type="ARBA" id="ARBA00022833"/>
    </source>
</evidence>
<dbReference type="GO" id="GO:0005829">
    <property type="term" value="C:cytosol"/>
    <property type="evidence" value="ECO:0007669"/>
    <property type="project" value="TreeGrafter"/>
</dbReference>
<keyword evidence="4" id="KW-0862">Zinc</keyword>
<dbReference type="OrthoDB" id="9796020at2"/>
<keyword evidence="2" id="KW-0479">Metal-binding</keyword>
<dbReference type="InterPro" id="IPR006680">
    <property type="entry name" value="Amidohydro-rel"/>
</dbReference>
<dbReference type="Gene3D" id="3.20.20.140">
    <property type="entry name" value="Metal-dependent hydrolases"/>
    <property type="match status" value="1"/>
</dbReference>